<feature type="region of interest" description="Disordered" evidence="2">
    <location>
        <begin position="215"/>
        <end position="242"/>
    </location>
</feature>
<feature type="compositionally biased region" description="Basic and acidic residues" evidence="2">
    <location>
        <begin position="215"/>
        <end position="237"/>
    </location>
</feature>
<feature type="region of interest" description="Disordered" evidence="2">
    <location>
        <begin position="176"/>
        <end position="202"/>
    </location>
</feature>
<dbReference type="Pfam" id="PF00041">
    <property type="entry name" value="fn3"/>
    <property type="match status" value="1"/>
</dbReference>
<evidence type="ECO:0000313" key="4">
    <source>
        <dbReference type="EMBL" id="KAL3102549.1"/>
    </source>
</evidence>
<dbReference type="PROSITE" id="PS50853">
    <property type="entry name" value="FN3"/>
    <property type="match status" value="1"/>
</dbReference>
<comment type="caution">
    <text evidence="4">The sequence shown here is derived from an EMBL/GenBank/DDBJ whole genome shotgun (WGS) entry which is preliminary data.</text>
</comment>
<dbReference type="InterPro" id="IPR036116">
    <property type="entry name" value="FN3_sf"/>
</dbReference>
<dbReference type="InterPro" id="IPR013783">
    <property type="entry name" value="Ig-like_fold"/>
</dbReference>
<dbReference type="Gene3D" id="1.20.5.1230">
    <property type="entry name" value="Apolipoprotein A-I"/>
    <property type="match status" value="1"/>
</dbReference>
<dbReference type="CDD" id="cd00063">
    <property type="entry name" value="FN3"/>
    <property type="match status" value="1"/>
</dbReference>
<feature type="compositionally biased region" description="Basic and acidic residues" evidence="2">
    <location>
        <begin position="187"/>
        <end position="202"/>
    </location>
</feature>
<proteinExistence type="predicted"/>
<evidence type="ECO:0000256" key="1">
    <source>
        <dbReference type="SAM" id="Coils"/>
    </source>
</evidence>
<keyword evidence="1" id="KW-0175">Coiled coil</keyword>
<protein>
    <recommendedName>
        <fullName evidence="3">Fibronectin type-III domain-containing protein</fullName>
    </recommendedName>
</protein>
<dbReference type="SUPFAM" id="SSF49265">
    <property type="entry name" value="Fibronectin type III"/>
    <property type="match status" value="1"/>
</dbReference>
<accession>A0ABD2KJC0</accession>
<evidence type="ECO:0000256" key="2">
    <source>
        <dbReference type="SAM" id="MobiDB-lite"/>
    </source>
</evidence>
<feature type="coiled-coil region" evidence="1">
    <location>
        <begin position="350"/>
        <end position="381"/>
    </location>
</feature>
<dbReference type="Proteomes" id="UP001620626">
    <property type="component" value="Unassembled WGS sequence"/>
</dbReference>
<reference evidence="4 5" key="1">
    <citation type="submission" date="2024-10" db="EMBL/GenBank/DDBJ databases">
        <authorList>
            <person name="Kim D."/>
        </authorList>
    </citation>
    <scope>NUCLEOTIDE SEQUENCE [LARGE SCALE GENOMIC DNA]</scope>
    <source>
        <strain evidence="4">BH-2024</strain>
    </source>
</reference>
<name>A0ABD2KJC0_9BILA</name>
<gene>
    <name evidence="4" type="ORF">niasHT_020165</name>
</gene>
<organism evidence="4 5">
    <name type="scientific">Heterodera trifolii</name>
    <dbReference type="NCBI Taxonomy" id="157864"/>
    <lineage>
        <taxon>Eukaryota</taxon>
        <taxon>Metazoa</taxon>
        <taxon>Ecdysozoa</taxon>
        <taxon>Nematoda</taxon>
        <taxon>Chromadorea</taxon>
        <taxon>Rhabditida</taxon>
        <taxon>Tylenchina</taxon>
        <taxon>Tylenchomorpha</taxon>
        <taxon>Tylenchoidea</taxon>
        <taxon>Heteroderidae</taxon>
        <taxon>Heteroderinae</taxon>
        <taxon>Heterodera</taxon>
    </lineage>
</organism>
<feature type="domain" description="Fibronectin type-III" evidence="3">
    <location>
        <begin position="403"/>
        <end position="504"/>
    </location>
</feature>
<keyword evidence="5" id="KW-1185">Reference proteome</keyword>
<evidence type="ECO:0000313" key="5">
    <source>
        <dbReference type="Proteomes" id="UP001620626"/>
    </source>
</evidence>
<evidence type="ECO:0000259" key="3">
    <source>
        <dbReference type="PROSITE" id="PS50853"/>
    </source>
</evidence>
<dbReference type="Gene3D" id="2.60.40.10">
    <property type="entry name" value="Immunoglobulins"/>
    <property type="match status" value="1"/>
</dbReference>
<dbReference type="EMBL" id="JBICBT010000755">
    <property type="protein sequence ID" value="KAL3102549.1"/>
    <property type="molecule type" value="Genomic_DNA"/>
</dbReference>
<sequence>MSDHIGFIKEIREIVSGITQSNIDFQKEITQSNIDFQKEITQSNSDFQKKITQSNSDFQKKITQSNSDFQKKITQSNIDFQKEIHENNIKFQDEIHTIVSGITKNNSDFQKKIHENNSEFQNEIWSTVSGISKTVDNCSTKIDLCHQLIGFCNARIDDLQLEIDVLKNVAALKSEKDKASTSAVVPEAKDVENPPEKNLPKTETKAVPVNCGMRQLDETDKNAPNERKLKADKEDKASTSAVVPEVKDVENQPKKHLPKTETKAAKSCEETIVLLIEHLNEFGLVADGVFVILENLAKEKGKEYAKKVQDMKTHCSNIIDFKIKPDDADSIRRGLRFLNMPLKEFGRDTLDRLKKNSDGLTEEANSQIENLRRAFSALKIAFDNAIQKYPHASCSDSPVLLGRVDHLQVRAIASTKNSIKVEWYPISGGIIDNVTINKYVLHHRRRFQSDEWFTTERAPQNEAFNVELRPLHPASKYEFYISAFGGRGKELRKSRHVCATTKSD</sequence>
<dbReference type="AlphaFoldDB" id="A0ABD2KJC0"/>
<dbReference type="InterPro" id="IPR003961">
    <property type="entry name" value="FN3_dom"/>
</dbReference>